<protein>
    <submittedName>
        <fullName evidence="1">Uncharacterized protein</fullName>
    </submittedName>
</protein>
<reference evidence="1 2" key="1">
    <citation type="journal article" date="2014" name="Genome Announc.">
        <title>Complete Genome Sequence of Mycoplasma ovis Strain Michigan, a Hemoplasma of Sheep with Two Distinct 16S rRNA Genes.</title>
        <authorList>
            <person name="Deshuillers P.L."/>
            <person name="Santos A.P."/>
            <person name="do Nascimento N.C."/>
            <person name="Hampel J.A."/>
            <person name="Bergin I.L."/>
            <person name="Dyson M.C."/>
            <person name="Messick J.B."/>
        </authorList>
    </citation>
    <scope>NUCLEOTIDE SEQUENCE [LARGE SCALE GENOMIC DNA]</scope>
    <source>
        <strain evidence="1 2">Michigan</strain>
    </source>
</reference>
<dbReference type="Proteomes" id="UP000018745">
    <property type="component" value="Chromosome"/>
</dbReference>
<evidence type="ECO:0000313" key="2">
    <source>
        <dbReference type="Proteomes" id="UP000018745"/>
    </source>
</evidence>
<dbReference type="EMBL" id="CP006935">
    <property type="protein sequence ID" value="AHC40507.1"/>
    <property type="molecule type" value="Genomic_DNA"/>
</dbReference>
<proteinExistence type="predicted"/>
<dbReference type="RefSeq" id="WP_024071533.1">
    <property type="nucleotide sequence ID" value="NC_023062.1"/>
</dbReference>
<sequence length="108" mass="11235">MAFIISQLPLISFTSGTTGTWGAISGSSSGGTSCGSFIGDSGSDSPEVMCSSRESKDGVGCWVTWTIGLSLVEPYCCLRSHGIPEHPPQIPATKASLLGLIGIINYFF</sequence>
<accession>A0ABM5P203</accession>
<organism evidence="1 2">
    <name type="scientific">Mycoplasma ovis str. Michigan</name>
    <dbReference type="NCBI Taxonomy" id="1415773"/>
    <lineage>
        <taxon>Bacteria</taxon>
        <taxon>Bacillati</taxon>
        <taxon>Mycoplasmatota</taxon>
        <taxon>Mollicutes</taxon>
        <taxon>Mycoplasmataceae</taxon>
        <taxon>Mycoplasma</taxon>
    </lineage>
</organism>
<evidence type="ECO:0000313" key="1">
    <source>
        <dbReference type="EMBL" id="AHC40507.1"/>
    </source>
</evidence>
<name>A0ABM5P203_9MOLU</name>
<keyword evidence="2" id="KW-1185">Reference proteome</keyword>
<gene>
    <name evidence="1" type="ORF">OVS_03875</name>
</gene>